<dbReference type="Proteomes" id="UP000315522">
    <property type="component" value="Unassembled WGS sequence"/>
</dbReference>
<reference evidence="2 3" key="1">
    <citation type="submission" date="2018-05" db="EMBL/GenBank/DDBJ databases">
        <title>Genome sequencing and assembly of the regulated plant pathogen Lachnellula willkommii and related sister species for the development of diagnostic species identification markers.</title>
        <authorList>
            <person name="Giroux E."/>
            <person name="Bilodeau G."/>
        </authorList>
    </citation>
    <scope>NUCLEOTIDE SEQUENCE [LARGE SCALE GENOMIC DNA]</scope>
    <source>
        <strain evidence="2 3">CBS 172.35</strain>
    </source>
</reference>
<feature type="compositionally biased region" description="Low complexity" evidence="1">
    <location>
        <begin position="267"/>
        <end position="281"/>
    </location>
</feature>
<dbReference type="EMBL" id="QGML01001786">
    <property type="protein sequence ID" value="TVY88352.1"/>
    <property type="molecule type" value="Genomic_DNA"/>
</dbReference>
<evidence type="ECO:0000256" key="1">
    <source>
        <dbReference type="SAM" id="MobiDB-lite"/>
    </source>
</evidence>
<gene>
    <name evidence="2" type="ORF">LAWI1_G006837</name>
</gene>
<accession>A0A559M5W1</accession>
<feature type="compositionally biased region" description="Pro residues" evidence="1">
    <location>
        <begin position="140"/>
        <end position="167"/>
    </location>
</feature>
<name>A0A559M5W1_9HELO</name>
<comment type="caution">
    <text evidence="2">The sequence shown here is derived from an EMBL/GenBank/DDBJ whole genome shotgun (WGS) entry which is preliminary data.</text>
</comment>
<feature type="region of interest" description="Disordered" evidence="1">
    <location>
        <begin position="267"/>
        <end position="286"/>
    </location>
</feature>
<protein>
    <recommendedName>
        <fullName evidence="4">Clr5 domain-containing protein</fullName>
    </recommendedName>
</protein>
<keyword evidence="3" id="KW-1185">Reference proteome</keyword>
<evidence type="ECO:0000313" key="2">
    <source>
        <dbReference type="EMBL" id="TVY88352.1"/>
    </source>
</evidence>
<proteinExistence type="predicted"/>
<feature type="compositionally biased region" description="Low complexity" evidence="1">
    <location>
        <begin position="192"/>
        <end position="202"/>
    </location>
</feature>
<feature type="compositionally biased region" description="Pro residues" evidence="1">
    <location>
        <begin position="179"/>
        <end position="191"/>
    </location>
</feature>
<dbReference type="AlphaFoldDB" id="A0A559M5W1"/>
<feature type="region of interest" description="Disordered" evidence="1">
    <location>
        <begin position="111"/>
        <end position="203"/>
    </location>
</feature>
<sequence length="725" mass="82092">MAPPGLPLPSKEQCFALTDEQCHKILLHRDPDDARANKTWEILHQPELVRLYMTRISFPQIRDYMKCKLDYSYKTYANRYKDWHLPVSQYEREQTVRELFGLVSNSSNIQGVAATTTPGTPARLPIRPIQPQPASHLPQQLPPPQTSLPPLPQQLPPPQTSLPPLPPIASRTSHSSRPLHPPQLPAPPPPSQSQSSQSSQHSFELAQDYFPPMRRQIDSIRSPTPDRMSVATMETWSTGSAQSTFQFDDTFSEPRYSMASLATTNSSLSSSSQFSQPSSMSRIRSVKPPKHDFRAGIWNNSLRVIPCGKNHSHLRWDVSFASCAICGFSQWHALMLQARSVDPNMFGTAMFGLRDVCKVDFAGNHTLHYLMSAGVGMEYFTHLSQWKETTPNAFGQNPLHVVDPQDIGDELMDFLDWFKVQETPPGLLLTQRDIKGRTPLHCLLQRPLERDLYSKIFKAFPWIEHQLSTFDTSGRTAMMMMCEVAQKLKSESPTDYEKMQVGIVEVKVFLSQSGEVLERNRQLYGLHDIARGARGTSYFGFYECRVCNRTNAHSNSYLDQLVCACNQGRDRNGPDDTGMTPAHAIVTQSRCNDDPALTPETPQQTAQLMQVLLPRGDPTLLEALRVLDGEGNSLIYNIATRGLYELLEYVLHLEEPARKKAMVNCCQMGPMKREWSVLAAVDSIRGQIFDPDKRHRFSKTKHVLQRYGAEMHPSVTTRWQISWAF</sequence>
<organism evidence="2 3">
    <name type="scientific">Lachnellula willkommii</name>
    <dbReference type="NCBI Taxonomy" id="215461"/>
    <lineage>
        <taxon>Eukaryota</taxon>
        <taxon>Fungi</taxon>
        <taxon>Dikarya</taxon>
        <taxon>Ascomycota</taxon>
        <taxon>Pezizomycotina</taxon>
        <taxon>Leotiomycetes</taxon>
        <taxon>Helotiales</taxon>
        <taxon>Lachnaceae</taxon>
        <taxon>Lachnellula</taxon>
    </lineage>
</organism>
<evidence type="ECO:0000313" key="3">
    <source>
        <dbReference type="Proteomes" id="UP000315522"/>
    </source>
</evidence>
<evidence type="ECO:0008006" key="4">
    <source>
        <dbReference type="Google" id="ProtNLM"/>
    </source>
</evidence>
<feature type="compositionally biased region" description="Low complexity" evidence="1">
    <location>
        <begin position="113"/>
        <end position="122"/>
    </location>
</feature>